<dbReference type="InterPro" id="IPR006564">
    <property type="entry name" value="Znf_PMZ"/>
</dbReference>
<protein>
    <recommendedName>
        <fullName evidence="5">SWIM-type domain-containing protein</fullName>
    </recommendedName>
</protein>
<evidence type="ECO:0000313" key="7">
    <source>
        <dbReference type="Proteomes" id="UP000008909"/>
    </source>
</evidence>
<keyword evidence="7" id="KW-1185">Reference proteome</keyword>
<gene>
    <name evidence="6" type="ORF">CLF_107913</name>
</gene>
<sequence>MPRVANYGIHDTNIVEAMHRCLIIELLNGQIGLWEAIGVSRMSATYFIWNRQKTISDASRRDLRIVGHPELDRLMPYAISKMASELCSTHPFTVLSSDEHATIMMDRPQETITHATRTCTCKMFAQFGIPCRHLLHFAMAQDLEATELPVCSRWTQENNGAIAVSFAPLDVPRYGTRTTNASLNMALNDVRALHRR</sequence>
<dbReference type="Pfam" id="PF04434">
    <property type="entry name" value="SWIM"/>
    <property type="match status" value="1"/>
</dbReference>
<keyword evidence="3" id="KW-0862">Zinc</keyword>
<evidence type="ECO:0000256" key="3">
    <source>
        <dbReference type="ARBA" id="ARBA00022833"/>
    </source>
</evidence>
<accession>G7YHC1</accession>
<keyword evidence="1" id="KW-0479">Metal-binding</keyword>
<evidence type="ECO:0000313" key="6">
    <source>
        <dbReference type="EMBL" id="GAA52354.1"/>
    </source>
</evidence>
<evidence type="ECO:0000259" key="5">
    <source>
        <dbReference type="PROSITE" id="PS50966"/>
    </source>
</evidence>
<name>G7YHC1_CLOSI</name>
<dbReference type="PROSITE" id="PS50966">
    <property type="entry name" value="ZF_SWIM"/>
    <property type="match status" value="1"/>
</dbReference>
<organism evidence="6 7">
    <name type="scientific">Clonorchis sinensis</name>
    <name type="common">Chinese liver fluke</name>
    <dbReference type="NCBI Taxonomy" id="79923"/>
    <lineage>
        <taxon>Eukaryota</taxon>
        <taxon>Metazoa</taxon>
        <taxon>Spiralia</taxon>
        <taxon>Lophotrochozoa</taxon>
        <taxon>Platyhelminthes</taxon>
        <taxon>Trematoda</taxon>
        <taxon>Digenea</taxon>
        <taxon>Opisthorchiida</taxon>
        <taxon>Opisthorchiata</taxon>
        <taxon>Opisthorchiidae</taxon>
        <taxon>Clonorchis</taxon>
    </lineage>
</organism>
<evidence type="ECO:0000256" key="2">
    <source>
        <dbReference type="ARBA" id="ARBA00022771"/>
    </source>
</evidence>
<dbReference type="AlphaFoldDB" id="G7YHC1"/>
<dbReference type="InterPro" id="IPR007527">
    <property type="entry name" value="Znf_SWIM"/>
</dbReference>
<dbReference type="EMBL" id="DF143280">
    <property type="protein sequence ID" value="GAA52354.1"/>
    <property type="molecule type" value="Genomic_DNA"/>
</dbReference>
<feature type="domain" description="SWIM-type" evidence="5">
    <location>
        <begin position="101"/>
        <end position="142"/>
    </location>
</feature>
<dbReference type="GO" id="GO:0008270">
    <property type="term" value="F:zinc ion binding"/>
    <property type="evidence" value="ECO:0007669"/>
    <property type="project" value="UniProtKB-KW"/>
</dbReference>
<reference evidence="6" key="1">
    <citation type="journal article" date="2011" name="Genome Biol.">
        <title>The draft genome of the carcinogenic human liver fluke Clonorchis sinensis.</title>
        <authorList>
            <person name="Wang X."/>
            <person name="Chen W."/>
            <person name="Huang Y."/>
            <person name="Sun J."/>
            <person name="Men J."/>
            <person name="Liu H."/>
            <person name="Luo F."/>
            <person name="Guo L."/>
            <person name="Lv X."/>
            <person name="Deng C."/>
            <person name="Zhou C."/>
            <person name="Fan Y."/>
            <person name="Li X."/>
            <person name="Huang L."/>
            <person name="Hu Y."/>
            <person name="Liang C."/>
            <person name="Hu X."/>
            <person name="Xu J."/>
            <person name="Yu X."/>
        </authorList>
    </citation>
    <scope>NUCLEOTIDE SEQUENCE [LARGE SCALE GENOMIC DNA]</scope>
    <source>
        <strain evidence="6">Henan</strain>
    </source>
</reference>
<reference key="2">
    <citation type="submission" date="2011-10" db="EMBL/GenBank/DDBJ databases">
        <title>The genome and transcriptome sequence of Clonorchis sinensis provide insights into the carcinogenic liver fluke.</title>
        <authorList>
            <person name="Wang X."/>
            <person name="Huang Y."/>
            <person name="Chen W."/>
            <person name="Liu H."/>
            <person name="Guo L."/>
            <person name="Chen Y."/>
            <person name="Luo F."/>
            <person name="Zhou W."/>
            <person name="Sun J."/>
            <person name="Mao Q."/>
            <person name="Liang P."/>
            <person name="Zhou C."/>
            <person name="Tian Y."/>
            <person name="Men J."/>
            <person name="Lv X."/>
            <person name="Huang L."/>
            <person name="Zhou J."/>
            <person name="Hu Y."/>
            <person name="Li R."/>
            <person name="Zhang F."/>
            <person name="Lei H."/>
            <person name="Li X."/>
            <person name="Hu X."/>
            <person name="Liang C."/>
            <person name="Xu J."/>
            <person name="Wu Z."/>
            <person name="Yu X."/>
        </authorList>
    </citation>
    <scope>NUCLEOTIDE SEQUENCE</scope>
    <source>
        <strain>Henan</strain>
    </source>
</reference>
<dbReference type="SMART" id="SM00575">
    <property type="entry name" value="ZnF_PMZ"/>
    <property type="match status" value="1"/>
</dbReference>
<keyword evidence="2 4" id="KW-0863">Zinc-finger</keyword>
<evidence type="ECO:0000256" key="4">
    <source>
        <dbReference type="PROSITE-ProRule" id="PRU00325"/>
    </source>
</evidence>
<evidence type="ECO:0000256" key="1">
    <source>
        <dbReference type="ARBA" id="ARBA00022723"/>
    </source>
</evidence>
<proteinExistence type="predicted"/>
<dbReference type="Proteomes" id="UP000008909">
    <property type="component" value="Unassembled WGS sequence"/>
</dbReference>